<dbReference type="OrthoDB" id="338425at2"/>
<comment type="caution">
    <text evidence="1">The sequence shown here is derived from an EMBL/GenBank/DDBJ whole genome shotgun (WGS) entry which is preliminary data.</text>
</comment>
<sequence>MRLPVEIFQEINEGPKEKDLLFDWLQQESVKGSIVLPDETDADIGQAVVARGYADDLTDDEVEENGHAPFLIAHAIAKSGRCVVTVETSKPSAKRHKRKVPDVCRTMGAAWCDSLTFNLDLGFSTEWRKRLGV</sequence>
<dbReference type="Pfam" id="PF14367">
    <property type="entry name" value="DUF4411"/>
    <property type="match status" value="1"/>
</dbReference>
<dbReference type="InterPro" id="IPR016541">
    <property type="entry name" value="UCP008505"/>
</dbReference>
<dbReference type="Proteomes" id="UP000295106">
    <property type="component" value="Unassembled WGS sequence"/>
</dbReference>
<evidence type="ECO:0000313" key="2">
    <source>
        <dbReference type="Proteomes" id="UP000295106"/>
    </source>
</evidence>
<name>A0A4R2M8M0_RUBGE</name>
<reference evidence="1 2" key="1">
    <citation type="submission" date="2019-03" db="EMBL/GenBank/DDBJ databases">
        <title>Genomic Encyclopedia of Type Strains, Phase IV (KMG-IV): sequencing the most valuable type-strain genomes for metagenomic binning, comparative biology and taxonomic classification.</title>
        <authorList>
            <person name="Goeker M."/>
        </authorList>
    </citation>
    <scope>NUCLEOTIDE SEQUENCE [LARGE SCALE GENOMIC DNA]</scope>
    <source>
        <strain evidence="1 2">DSM 1709</strain>
    </source>
</reference>
<protein>
    <submittedName>
        <fullName evidence="1">Uncharacterized protein DUF4411</fullName>
    </submittedName>
</protein>
<evidence type="ECO:0000313" key="1">
    <source>
        <dbReference type="EMBL" id="TCP01295.1"/>
    </source>
</evidence>
<organism evidence="1 2">
    <name type="scientific">Rubrivivax gelatinosus</name>
    <name type="common">Rhodocyclus gelatinosus</name>
    <name type="synonym">Rhodopseudomonas gelatinosa</name>
    <dbReference type="NCBI Taxonomy" id="28068"/>
    <lineage>
        <taxon>Bacteria</taxon>
        <taxon>Pseudomonadati</taxon>
        <taxon>Pseudomonadota</taxon>
        <taxon>Betaproteobacteria</taxon>
        <taxon>Burkholderiales</taxon>
        <taxon>Sphaerotilaceae</taxon>
        <taxon>Rubrivivax</taxon>
    </lineage>
</organism>
<proteinExistence type="predicted"/>
<dbReference type="AlphaFoldDB" id="A0A4R2M8M0"/>
<accession>A0A4R2M8M0</accession>
<dbReference type="EMBL" id="SLXD01000010">
    <property type="protein sequence ID" value="TCP01295.1"/>
    <property type="molecule type" value="Genomic_DNA"/>
</dbReference>
<gene>
    <name evidence="1" type="ORF">EV684_110227</name>
</gene>